<feature type="signal peptide" evidence="1">
    <location>
        <begin position="1"/>
        <end position="21"/>
    </location>
</feature>
<dbReference type="Proteomes" id="UP000216991">
    <property type="component" value="Unassembled WGS sequence"/>
</dbReference>
<dbReference type="InterPro" id="IPR035959">
    <property type="entry name" value="RutC-like_sf"/>
</dbReference>
<dbReference type="SUPFAM" id="SSF55298">
    <property type="entry name" value="YjgF-like"/>
    <property type="match status" value="1"/>
</dbReference>
<dbReference type="PANTHER" id="PTHR11803:SF59">
    <property type="entry name" value="ENDORIBONUCLEASE"/>
    <property type="match status" value="1"/>
</dbReference>
<dbReference type="Pfam" id="PF01042">
    <property type="entry name" value="Ribonuc_L-PSP"/>
    <property type="match status" value="1"/>
</dbReference>
<evidence type="ECO:0000256" key="1">
    <source>
        <dbReference type="SAM" id="SignalP"/>
    </source>
</evidence>
<name>A0A255YB44_9SPHN</name>
<dbReference type="RefSeq" id="WP_094474389.1">
    <property type="nucleotide sequence ID" value="NZ_NOXT01000118.1"/>
</dbReference>
<dbReference type="GO" id="GO:0019239">
    <property type="term" value="F:deaminase activity"/>
    <property type="evidence" value="ECO:0007669"/>
    <property type="project" value="TreeGrafter"/>
</dbReference>
<evidence type="ECO:0008006" key="4">
    <source>
        <dbReference type="Google" id="ProtNLM"/>
    </source>
</evidence>
<comment type="caution">
    <text evidence="2">The sequence shown here is derived from an EMBL/GenBank/DDBJ whole genome shotgun (WGS) entry which is preliminary data.</text>
</comment>
<feature type="chain" id="PRO_5012536030" description="Endonuclease" evidence="1">
    <location>
        <begin position="22"/>
        <end position="158"/>
    </location>
</feature>
<dbReference type="PANTHER" id="PTHR11803">
    <property type="entry name" value="2-IMINOBUTANOATE/2-IMINOPROPANOATE DEAMINASE RIDA"/>
    <property type="match status" value="1"/>
</dbReference>
<protein>
    <recommendedName>
        <fullName evidence="4">Endonuclease</fullName>
    </recommendedName>
</protein>
<dbReference type="AlphaFoldDB" id="A0A255YB44"/>
<organism evidence="2 3">
    <name type="scientific">Sandarakinorhabdus cyanobacteriorum</name>
    <dbReference type="NCBI Taxonomy" id="1981098"/>
    <lineage>
        <taxon>Bacteria</taxon>
        <taxon>Pseudomonadati</taxon>
        <taxon>Pseudomonadota</taxon>
        <taxon>Alphaproteobacteria</taxon>
        <taxon>Sphingomonadales</taxon>
        <taxon>Sphingosinicellaceae</taxon>
        <taxon>Sandarakinorhabdus</taxon>
    </lineage>
</organism>
<keyword evidence="1" id="KW-0732">Signal</keyword>
<dbReference type="GO" id="GO:0005829">
    <property type="term" value="C:cytosol"/>
    <property type="evidence" value="ECO:0007669"/>
    <property type="project" value="TreeGrafter"/>
</dbReference>
<dbReference type="EMBL" id="NOXT01000118">
    <property type="protein sequence ID" value="OYQ26411.1"/>
    <property type="molecule type" value="Genomic_DNA"/>
</dbReference>
<dbReference type="Gene3D" id="3.30.1330.40">
    <property type="entry name" value="RutC-like"/>
    <property type="match status" value="1"/>
</dbReference>
<sequence>MKLLALAAATLGLALAAPAAAQNVEKVTTTPPGRILAAAKVKTGATTVYLSGQLASPVDPAKPTEFGDTKTQTISVLKKIKALLEAHGMTMKDIVRMDAYLTAAPGMDGKMDFAGFNAGFAEFFNNAENPTTTTRTTMQVAALAGPQFLVELTVIAAK</sequence>
<proteinExistence type="predicted"/>
<keyword evidence="3" id="KW-1185">Reference proteome</keyword>
<evidence type="ECO:0000313" key="3">
    <source>
        <dbReference type="Proteomes" id="UP000216991"/>
    </source>
</evidence>
<evidence type="ECO:0000313" key="2">
    <source>
        <dbReference type="EMBL" id="OYQ26411.1"/>
    </source>
</evidence>
<dbReference type="OrthoDB" id="9803101at2"/>
<accession>A0A255YB44</accession>
<gene>
    <name evidence="2" type="ORF">CHU93_12060</name>
</gene>
<reference evidence="2 3" key="1">
    <citation type="submission" date="2017-07" db="EMBL/GenBank/DDBJ databases">
        <title>Sandarakinorhabdus cyanobacteriorum sp. nov., a novel bacterium isolated from cyanobacterial aggregates in a eutrophic lake.</title>
        <authorList>
            <person name="Cai H."/>
        </authorList>
    </citation>
    <scope>NUCLEOTIDE SEQUENCE [LARGE SCALE GENOMIC DNA]</scope>
    <source>
        <strain evidence="2 3">TH057</strain>
    </source>
</reference>
<dbReference type="InterPro" id="IPR006175">
    <property type="entry name" value="YjgF/YER057c/UK114"/>
</dbReference>